<protein>
    <submittedName>
        <fullName evidence="3">Uncharacterized protein</fullName>
    </submittedName>
</protein>
<evidence type="ECO:0000256" key="1">
    <source>
        <dbReference type="SAM" id="MobiDB-lite"/>
    </source>
</evidence>
<keyword evidence="2" id="KW-1185">Reference proteome</keyword>
<evidence type="ECO:0000313" key="3">
    <source>
        <dbReference type="WBParaSite" id="GPLIN_000700700"/>
    </source>
</evidence>
<reference evidence="2" key="1">
    <citation type="submission" date="2013-12" db="EMBL/GenBank/DDBJ databases">
        <authorList>
            <person name="Aslett M."/>
        </authorList>
    </citation>
    <scope>NUCLEOTIDE SEQUENCE [LARGE SCALE GENOMIC DNA]</scope>
    <source>
        <strain evidence="2">Lindley</strain>
    </source>
</reference>
<organism evidence="2 3">
    <name type="scientific">Globodera pallida</name>
    <name type="common">Potato cyst nematode worm</name>
    <name type="synonym">Heterodera pallida</name>
    <dbReference type="NCBI Taxonomy" id="36090"/>
    <lineage>
        <taxon>Eukaryota</taxon>
        <taxon>Metazoa</taxon>
        <taxon>Ecdysozoa</taxon>
        <taxon>Nematoda</taxon>
        <taxon>Chromadorea</taxon>
        <taxon>Rhabditida</taxon>
        <taxon>Tylenchina</taxon>
        <taxon>Tylenchomorpha</taxon>
        <taxon>Tylenchoidea</taxon>
        <taxon>Heteroderidae</taxon>
        <taxon>Heteroderinae</taxon>
        <taxon>Globodera</taxon>
    </lineage>
</organism>
<sequence>MPITADTEECFMDHGGTECHFDSITSVTLLPVGQKEPRECSHLPQQVLDAQAENGKKLKKVYSGTTHPIKLWKTRGALVDLLKQKNDQLVEINCQLGEKNEAAHNLLHDPCKAVIHAVDNLLDMPLRAEAASLVKTGAGRQRSGRQFRERMERQLGPDCKETLKQQRHARRHQTQPSIASGYLGAKARQFQKYVQRMEAHKKRKAQRRAPPPAAEPSVEMDSAAVEVTEVQPVAGPSTELDFGSVEATVTEGLAIAEEDV</sequence>
<feature type="region of interest" description="Disordered" evidence="1">
    <location>
        <begin position="196"/>
        <end position="221"/>
    </location>
</feature>
<dbReference type="WBParaSite" id="GPLIN_000700700">
    <property type="protein sequence ID" value="GPLIN_000700700"/>
    <property type="gene ID" value="GPLIN_000700700"/>
</dbReference>
<reference evidence="3" key="3">
    <citation type="submission" date="2016-06" db="UniProtKB">
        <authorList>
            <consortium name="WormBaseParasite"/>
        </authorList>
    </citation>
    <scope>IDENTIFICATION</scope>
</reference>
<dbReference type="AlphaFoldDB" id="A0A183C2B3"/>
<reference evidence="2" key="2">
    <citation type="submission" date="2014-05" db="EMBL/GenBank/DDBJ databases">
        <title>The genome and life-stage specific transcriptomes of Globodera pallida elucidate key aspects of plant parasitism by a cyst nematode.</title>
        <authorList>
            <person name="Cotton J.A."/>
            <person name="Lilley C.J."/>
            <person name="Jones L.M."/>
            <person name="Kikuchi T."/>
            <person name="Reid A.J."/>
            <person name="Thorpe P."/>
            <person name="Tsai I.J."/>
            <person name="Beasley H."/>
            <person name="Blok V."/>
            <person name="Cock P.J.A."/>
            <person name="Van den Akker S.E."/>
            <person name="Holroyd N."/>
            <person name="Hunt M."/>
            <person name="Mantelin S."/>
            <person name="Naghra H."/>
            <person name="Pain A."/>
            <person name="Palomares-Rius J.E."/>
            <person name="Zarowiecki M."/>
            <person name="Berriman M."/>
            <person name="Jones J.T."/>
            <person name="Urwin P.E."/>
        </authorList>
    </citation>
    <scope>NUCLEOTIDE SEQUENCE [LARGE SCALE GENOMIC DNA]</scope>
    <source>
        <strain evidence="2">Lindley</strain>
    </source>
</reference>
<accession>A0A183C2B3</accession>
<proteinExistence type="predicted"/>
<evidence type="ECO:0000313" key="2">
    <source>
        <dbReference type="Proteomes" id="UP000050741"/>
    </source>
</evidence>
<dbReference type="Proteomes" id="UP000050741">
    <property type="component" value="Unassembled WGS sequence"/>
</dbReference>
<name>A0A183C2B3_GLOPA</name>